<dbReference type="CDD" id="cd06222">
    <property type="entry name" value="RNase_H_like"/>
    <property type="match status" value="1"/>
</dbReference>
<feature type="domain" description="RNase H type-1" evidence="1">
    <location>
        <begin position="16"/>
        <end position="128"/>
    </location>
</feature>
<dbReference type="Pfam" id="PF13456">
    <property type="entry name" value="RVT_3"/>
    <property type="match status" value="1"/>
</dbReference>
<organism evidence="2 3">
    <name type="scientific">Acorus calamus</name>
    <name type="common">Sweet flag</name>
    <dbReference type="NCBI Taxonomy" id="4465"/>
    <lineage>
        <taxon>Eukaryota</taxon>
        <taxon>Viridiplantae</taxon>
        <taxon>Streptophyta</taxon>
        <taxon>Embryophyta</taxon>
        <taxon>Tracheophyta</taxon>
        <taxon>Spermatophyta</taxon>
        <taxon>Magnoliopsida</taxon>
        <taxon>Liliopsida</taxon>
        <taxon>Acoraceae</taxon>
        <taxon>Acorus</taxon>
    </lineage>
</organism>
<reference evidence="2" key="1">
    <citation type="journal article" date="2023" name="Nat. Commun.">
        <title>Diploid and tetraploid genomes of Acorus and the evolution of monocots.</title>
        <authorList>
            <person name="Ma L."/>
            <person name="Liu K.W."/>
            <person name="Li Z."/>
            <person name="Hsiao Y.Y."/>
            <person name="Qi Y."/>
            <person name="Fu T."/>
            <person name="Tang G.D."/>
            <person name="Zhang D."/>
            <person name="Sun W.H."/>
            <person name="Liu D.K."/>
            <person name="Li Y."/>
            <person name="Chen G.Z."/>
            <person name="Liu X.D."/>
            <person name="Liao X.Y."/>
            <person name="Jiang Y.T."/>
            <person name="Yu X."/>
            <person name="Hao Y."/>
            <person name="Huang J."/>
            <person name="Zhao X.W."/>
            <person name="Ke S."/>
            <person name="Chen Y.Y."/>
            <person name="Wu W.L."/>
            <person name="Hsu J.L."/>
            <person name="Lin Y.F."/>
            <person name="Huang M.D."/>
            <person name="Li C.Y."/>
            <person name="Huang L."/>
            <person name="Wang Z.W."/>
            <person name="Zhao X."/>
            <person name="Zhong W.Y."/>
            <person name="Peng D.H."/>
            <person name="Ahmad S."/>
            <person name="Lan S."/>
            <person name="Zhang J.S."/>
            <person name="Tsai W.C."/>
            <person name="Van de Peer Y."/>
            <person name="Liu Z.J."/>
        </authorList>
    </citation>
    <scope>NUCLEOTIDE SEQUENCE</scope>
    <source>
        <strain evidence="2">CP</strain>
    </source>
</reference>
<dbReference type="SUPFAM" id="SSF53098">
    <property type="entry name" value="Ribonuclease H-like"/>
    <property type="match status" value="1"/>
</dbReference>
<accession>A0AAV9E3J6</accession>
<proteinExistence type="predicted"/>
<dbReference type="Proteomes" id="UP001180020">
    <property type="component" value="Unassembled WGS sequence"/>
</dbReference>
<dbReference type="AlphaFoldDB" id="A0AAV9E3J6"/>
<name>A0AAV9E3J6_ACOCL</name>
<dbReference type="GO" id="GO:0004523">
    <property type="term" value="F:RNA-DNA hybrid ribonuclease activity"/>
    <property type="evidence" value="ECO:0007669"/>
    <property type="project" value="InterPro"/>
</dbReference>
<dbReference type="PANTHER" id="PTHR47723">
    <property type="entry name" value="OS05G0353850 PROTEIN"/>
    <property type="match status" value="1"/>
</dbReference>
<keyword evidence="3" id="KW-1185">Reference proteome</keyword>
<sequence>MQVIWSRPLTDWVKINSDGSLGDDRNFFGVVVRDAQGDCFFAMAARTRAASINILELQGILASLLLCKGFHTKVWSETDSSMVLGTGTIPWTTFEYLREIKEIVNSFNEWKITHVYREGNRVVDALAALQFQMGFTIFSSS</sequence>
<dbReference type="InterPro" id="IPR036397">
    <property type="entry name" value="RNaseH_sf"/>
</dbReference>
<reference evidence="2" key="2">
    <citation type="submission" date="2023-06" db="EMBL/GenBank/DDBJ databases">
        <authorList>
            <person name="Ma L."/>
            <person name="Liu K.-W."/>
            <person name="Li Z."/>
            <person name="Hsiao Y.-Y."/>
            <person name="Qi Y."/>
            <person name="Fu T."/>
            <person name="Tang G."/>
            <person name="Zhang D."/>
            <person name="Sun W.-H."/>
            <person name="Liu D.-K."/>
            <person name="Li Y."/>
            <person name="Chen G.-Z."/>
            <person name="Liu X.-D."/>
            <person name="Liao X.-Y."/>
            <person name="Jiang Y.-T."/>
            <person name="Yu X."/>
            <person name="Hao Y."/>
            <person name="Huang J."/>
            <person name="Zhao X.-W."/>
            <person name="Ke S."/>
            <person name="Chen Y.-Y."/>
            <person name="Wu W.-L."/>
            <person name="Hsu J.-L."/>
            <person name="Lin Y.-F."/>
            <person name="Huang M.-D."/>
            <person name="Li C.-Y."/>
            <person name="Huang L."/>
            <person name="Wang Z.-W."/>
            <person name="Zhao X."/>
            <person name="Zhong W.-Y."/>
            <person name="Peng D.-H."/>
            <person name="Ahmad S."/>
            <person name="Lan S."/>
            <person name="Zhang J.-S."/>
            <person name="Tsai W.-C."/>
            <person name="Van De Peer Y."/>
            <person name="Liu Z.-J."/>
        </authorList>
    </citation>
    <scope>NUCLEOTIDE SEQUENCE</scope>
    <source>
        <strain evidence="2">CP</strain>
        <tissue evidence="2">Leaves</tissue>
    </source>
</reference>
<dbReference type="InterPro" id="IPR053151">
    <property type="entry name" value="RNase_H-like"/>
</dbReference>
<comment type="caution">
    <text evidence="2">The sequence shown here is derived from an EMBL/GenBank/DDBJ whole genome shotgun (WGS) entry which is preliminary data.</text>
</comment>
<evidence type="ECO:0000259" key="1">
    <source>
        <dbReference type="Pfam" id="PF13456"/>
    </source>
</evidence>
<dbReference type="EMBL" id="JAUJYO010000009">
    <property type="protein sequence ID" value="KAK1308196.1"/>
    <property type="molecule type" value="Genomic_DNA"/>
</dbReference>
<gene>
    <name evidence="2" type="ORF">QJS10_CPA09g00976</name>
</gene>
<dbReference type="InterPro" id="IPR044730">
    <property type="entry name" value="RNase_H-like_dom_plant"/>
</dbReference>
<dbReference type="GO" id="GO:0003676">
    <property type="term" value="F:nucleic acid binding"/>
    <property type="evidence" value="ECO:0007669"/>
    <property type="project" value="InterPro"/>
</dbReference>
<evidence type="ECO:0000313" key="3">
    <source>
        <dbReference type="Proteomes" id="UP001180020"/>
    </source>
</evidence>
<evidence type="ECO:0000313" key="2">
    <source>
        <dbReference type="EMBL" id="KAK1308196.1"/>
    </source>
</evidence>
<dbReference type="InterPro" id="IPR012337">
    <property type="entry name" value="RNaseH-like_sf"/>
</dbReference>
<dbReference type="Gene3D" id="3.30.420.10">
    <property type="entry name" value="Ribonuclease H-like superfamily/Ribonuclease H"/>
    <property type="match status" value="1"/>
</dbReference>
<dbReference type="PANTHER" id="PTHR47723:SF19">
    <property type="entry name" value="POLYNUCLEOTIDYL TRANSFERASE, RIBONUCLEASE H-LIKE SUPERFAMILY PROTEIN"/>
    <property type="match status" value="1"/>
</dbReference>
<protein>
    <recommendedName>
        <fullName evidence="1">RNase H type-1 domain-containing protein</fullName>
    </recommendedName>
</protein>
<dbReference type="InterPro" id="IPR002156">
    <property type="entry name" value="RNaseH_domain"/>
</dbReference>